<organism evidence="6 7">
    <name type="scientific">Liquorilactobacillus cacaonum DSM 21116</name>
    <dbReference type="NCBI Taxonomy" id="1423729"/>
    <lineage>
        <taxon>Bacteria</taxon>
        <taxon>Bacillati</taxon>
        <taxon>Bacillota</taxon>
        <taxon>Bacilli</taxon>
        <taxon>Lactobacillales</taxon>
        <taxon>Lactobacillaceae</taxon>
        <taxon>Liquorilactobacillus</taxon>
    </lineage>
</organism>
<protein>
    <recommendedName>
        <fullName evidence="3">Nuclease SbcCD subunit C</fullName>
    </recommendedName>
</protein>
<dbReference type="PANTHER" id="PTHR32114">
    <property type="entry name" value="ABC TRANSPORTER ABCH.3"/>
    <property type="match status" value="1"/>
</dbReference>
<evidence type="ECO:0000313" key="6">
    <source>
        <dbReference type="EMBL" id="KRM90192.1"/>
    </source>
</evidence>
<proteinExistence type="inferred from homology"/>
<dbReference type="Proteomes" id="UP000051131">
    <property type="component" value="Unassembled WGS sequence"/>
</dbReference>
<accession>A0A0R2CG14</accession>
<dbReference type="RefSeq" id="WP_057829740.1">
    <property type="nucleotide sequence ID" value="NZ_AYZE01000016.1"/>
</dbReference>
<feature type="coiled-coil region" evidence="4">
    <location>
        <begin position="250"/>
        <end position="290"/>
    </location>
</feature>
<feature type="coiled-coil region" evidence="4">
    <location>
        <begin position="316"/>
        <end position="394"/>
    </location>
</feature>
<keyword evidence="6" id="KW-0540">Nuclease</keyword>
<dbReference type="OrthoDB" id="9795626at2"/>
<evidence type="ECO:0000256" key="1">
    <source>
        <dbReference type="ARBA" id="ARBA00006930"/>
    </source>
</evidence>
<feature type="coiled-coil region" evidence="4">
    <location>
        <begin position="422"/>
        <end position="477"/>
    </location>
</feature>
<evidence type="ECO:0000256" key="2">
    <source>
        <dbReference type="ARBA" id="ARBA00011322"/>
    </source>
</evidence>
<dbReference type="Gene3D" id="3.40.50.300">
    <property type="entry name" value="P-loop containing nucleotide triphosphate hydrolases"/>
    <property type="match status" value="2"/>
</dbReference>
<dbReference type="GO" id="GO:0006302">
    <property type="term" value="P:double-strand break repair"/>
    <property type="evidence" value="ECO:0007669"/>
    <property type="project" value="InterPro"/>
</dbReference>
<keyword evidence="6" id="KW-0269">Exonuclease</keyword>
<feature type="coiled-coil region" evidence="4">
    <location>
        <begin position="606"/>
        <end position="696"/>
    </location>
</feature>
<dbReference type="PATRIC" id="fig|1423729.3.peg.1551"/>
<dbReference type="STRING" id="1423729.FC80_GL001529"/>
<reference evidence="6 7" key="1">
    <citation type="journal article" date="2015" name="Genome Announc.">
        <title>Expanding the biotechnology potential of lactobacilli through comparative genomics of 213 strains and associated genera.</title>
        <authorList>
            <person name="Sun Z."/>
            <person name="Harris H.M."/>
            <person name="McCann A."/>
            <person name="Guo C."/>
            <person name="Argimon S."/>
            <person name="Zhang W."/>
            <person name="Yang X."/>
            <person name="Jeffery I.B."/>
            <person name="Cooney J.C."/>
            <person name="Kagawa T.F."/>
            <person name="Liu W."/>
            <person name="Song Y."/>
            <person name="Salvetti E."/>
            <person name="Wrobel A."/>
            <person name="Rasinkangas P."/>
            <person name="Parkhill J."/>
            <person name="Rea M.C."/>
            <person name="O'Sullivan O."/>
            <person name="Ritari J."/>
            <person name="Douillard F.P."/>
            <person name="Paul Ross R."/>
            <person name="Yang R."/>
            <person name="Briner A.E."/>
            <person name="Felis G.E."/>
            <person name="de Vos W.M."/>
            <person name="Barrangou R."/>
            <person name="Klaenhammer T.R."/>
            <person name="Caufield P.W."/>
            <person name="Cui Y."/>
            <person name="Zhang H."/>
            <person name="O'Toole P.W."/>
        </authorList>
    </citation>
    <scope>NUCLEOTIDE SEQUENCE [LARGE SCALE GENOMIC DNA]</scope>
    <source>
        <strain evidence="6 7">DSM 21116</strain>
    </source>
</reference>
<dbReference type="Pfam" id="PF13558">
    <property type="entry name" value="SbcC_Walker_B"/>
    <property type="match status" value="1"/>
</dbReference>
<evidence type="ECO:0000256" key="3">
    <source>
        <dbReference type="ARBA" id="ARBA00013368"/>
    </source>
</evidence>
<name>A0A0R2CG14_9LACO</name>
<sequence length="1039" mass="119847">MRPLEIEMTNFGPYAHQKIDFTKFAEQPFFLISGKTGSGKTTIFDAMCFALYGSTSGDDREASAMRSGFAKDSEKTEVQFIFEHQNKIYKIMRQPKQIITKKRGTGTKVQNMVVTLKYQEIDGTEMELNKVSVVNNFIQGLIHLTLEQFTQIIMLPQGKFRNFLDSDSNEKEKLLRELFTTSLFKKWTDEIQNRAKKTHDKTQEKQHKIDVLKSQVTEIDDQIDIVSWIRTADELIKKIGEEQHLSSLKVKESEKKIEDAQNLLEQNRLLQRDLKTLTEVENKIAEIKDDEWLRNVQGKLNQLKWYQTHGPLVVSIIDQTKNLKETNIKLEIANKEKQIIKQNAATIKEQLHALNTKETEIEKLADVVKDLNRKKDYMKHIEKLDNKLLEFRNEDKLNTVKSTKISKELKVITKEVERQTKIVDEDSEIAKQELRLQKSESKLNEADKIRNAVAKQYERVTELRNVLKNQNTTLESQMHQMLLAKEKYEKLDAQLAKNQIIILSKRLKPGEPCPLCGALEHPKSEMAAEIINEITEKDVEDAANEQKKLAVSVGKISGEITINKERLTELRTDISNETAKLMGVMDFREDDFLSIQKEIDVEKKKLKLFSGELEEKKQKINEARKEIVLLNDRKNKSENEIELFSENERILRLSIAKLETELNTLRKELPEEINTIMQLEDLIAQKQAIINEFQTKQTKMNEELTRVNSNFTTLVERVDGLNEAQQILKTKRQANTEKLKIIMKKHDENLTFELMQVGLKQTKEIELLEEKIGNYQNEMVKLTTQVADLKKRTEGKNFIDIKELEENVVKLKQQKQFLFDEYSEKTQKYNEITKVAATVKKTWDEYKDELKIDAQWNQLLEVIGGKGKVKLGLERYVLRRYLKQVLVVANLRLSNLTNDRYYFEIDQSNGTYATDTGLELDVFDGDLGKSRSVKTLSGGESFIAALCLALAMSEVIQSINGGTQIDALFIDEGFGSLDDESLQVALEALQTLEGKNRLIGIISHVSALREQLPAQLRIKSKNGRSSAHYVFDFEEMVGQ</sequence>
<feature type="coiled-coil region" evidence="4">
    <location>
        <begin position="765"/>
        <end position="821"/>
    </location>
</feature>
<dbReference type="GO" id="GO:0016887">
    <property type="term" value="F:ATP hydrolysis activity"/>
    <property type="evidence" value="ECO:0007669"/>
    <property type="project" value="InterPro"/>
</dbReference>
<keyword evidence="4" id="KW-0175">Coiled coil</keyword>
<dbReference type="PANTHER" id="PTHR32114:SF2">
    <property type="entry name" value="ABC TRANSPORTER ABCH.3"/>
    <property type="match status" value="1"/>
</dbReference>
<dbReference type="SUPFAM" id="SSF52540">
    <property type="entry name" value="P-loop containing nucleoside triphosphate hydrolases"/>
    <property type="match status" value="1"/>
</dbReference>
<dbReference type="AlphaFoldDB" id="A0A0R2CG14"/>
<evidence type="ECO:0000259" key="5">
    <source>
        <dbReference type="Pfam" id="PF13476"/>
    </source>
</evidence>
<dbReference type="EMBL" id="AYZE01000016">
    <property type="protein sequence ID" value="KRM90192.1"/>
    <property type="molecule type" value="Genomic_DNA"/>
</dbReference>
<dbReference type="GO" id="GO:0004527">
    <property type="term" value="F:exonuclease activity"/>
    <property type="evidence" value="ECO:0007669"/>
    <property type="project" value="UniProtKB-KW"/>
</dbReference>
<comment type="similarity">
    <text evidence="1">Belongs to the SMC family. SbcC subfamily.</text>
</comment>
<comment type="subunit">
    <text evidence="2">Heterodimer of SbcC and SbcD.</text>
</comment>
<keyword evidence="7" id="KW-1185">Reference proteome</keyword>
<evidence type="ECO:0000313" key="7">
    <source>
        <dbReference type="Proteomes" id="UP000051131"/>
    </source>
</evidence>
<evidence type="ECO:0000256" key="4">
    <source>
        <dbReference type="SAM" id="Coils"/>
    </source>
</evidence>
<keyword evidence="6" id="KW-0378">Hydrolase</keyword>
<dbReference type="Pfam" id="PF13476">
    <property type="entry name" value="AAA_23"/>
    <property type="match status" value="1"/>
</dbReference>
<feature type="domain" description="Rad50/SbcC-type AAA" evidence="5">
    <location>
        <begin position="6"/>
        <end position="223"/>
    </location>
</feature>
<comment type="caution">
    <text evidence="6">The sequence shown here is derived from an EMBL/GenBank/DDBJ whole genome shotgun (WGS) entry which is preliminary data.</text>
</comment>
<dbReference type="InterPro" id="IPR027417">
    <property type="entry name" value="P-loop_NTPase"/>
</dbReference>
<gene>
    <name evidence="6" type="ORF">FC80_GL001529</name>
</gene>
<dbReference type="InterPro" id="IPR038729">
    <property type="entry name" value="Rad50/SbcC_AAA"/>
</dbReference>